<protein>
    <recommendedName>
        <fullName evidence="2">Fibronectin type-III domain-containing protein</fullName>
    </recommendedName>
</protein>
<dbReference type="InterPro" id="IPR013783">
    <property type="entry name" value="Ig-like_fold"/>
</dbReference>
<reference evidence="3" key="1">
    <citation type="submission" date="2023-10" db="EMBL/GenBank/DDBJ databases">
        <title>Genome assembly of Pristionchus species.</title>
        <authorList>
            <person name="Yoshida K."/>
            <person name="Sommer R.J."/>
        </authorList>
    </citation>
    <scope>NUCLEOTIDE SEQUENCE</scope>
    <source>
        <strain evidence="3">RS0144</strain>
    </source>
</reference>
<dbReference type="Pfam" id="PF00041">
    <property type="entry name" value="fn3"/>
    <property type="match status" value="1"/>
</dbReference>
<keyword evidence="1" id="KW-0472">Membrane</keyword>
<feature type="non-terminal residue" evidence="3">
    <location>
        <position position="1"/>
    </location>
</feature>
<gene>
    <name evidence="3" type="ORF">PENTCL1PPCAC_24021</name>
</gene>
<sequence length="122" mass="13444">QDDGSLTTVMEWTPVPFEKGTSGNRWCVGYKVYISIADTFTVFDLPEEELANSSKPSVKLEGLQPVYTYVARVAAYNSGGVGPQSEPISIRLGIRYFQFVSAAASATDFILLIILLVMTQLW</sequence>
<evidence type="ECO:0000259" key="2">
    <source>
        <dbReference type="PROSITE" id="PS50853"/>
    </source>
</evidence>
<evidence type="ECO:0000313" key="4">
    <source>
        <dbReference type="Proteomes" id="UP001432027"/>
    </source>
</evidence>
<dbReference type="Gene3D" id="2.60.40.10">
    <property type="entry name" value="Immunoglobulins"/>
    <property type="match status" value="1"/>
</dbReference>
<proteinExistence type="predicted"/>
<dbReference type="InterPro" id="IPR003961">
    <property type="entry name" value="FN3_dom"/>
</dbReference>
<comment type="caution">
    <text evidence="3">The sequence shown here is derived from an EMBL/GenBank/DDBJ whole genome shotgun (WGS) entry which is preliminary data.</text>
</comment>
<evidence type="ECO:0000313" key="3">
    <source>
        <dbReference type="EMBL" id="GMT01847.1"/>
    </source>
</evidence>
<dbReference type="PROSITE" id="PS50853">
    <property type="entry name" value="FN3"/>
    <property type="match status" value="1"/>
</dbReference>
<feature type="transmembrane region" description="Helical" evidence="1">
    <location>
        <begin position="96"/>
        <end position="118"/>
    </location>
</feature>
<dbReference type="Proteomes" id="UP001432027">
    <property type="component" value="Unassembled WGS sequence"/>
</dbReference>
<feature type="domain" description="Fibronectin type-III" evidence="2">
    <location>
        <begin position="1"/>
        <end position="95"/>
    </location>
</feature>
<keyword evidence="1" id="KW-1133">Transmembrane helix</keyword>
<evidence type="ECO:0000256" key="1">
    <source>
        <dbReference type="SAM" id="Phobius"/>
    </source>
</evidence>
<organism evidence="3 4">
    <name type="scientific">Pristionchus entomophagus</name>
    <dbReference type="NCBI Taxonomy" id="358040"/>
    <lineage>
        <taxon>Eukaryota</taxon>
        <taxon>Metazoa</taxon>
        <taxon>Ecdysozoa</taxon>
        <taxon>Nematoda</taxon>
        <taxon>Chromadorea</taxon>
        <taxon>Rhabditida</taxon>
        <taxon>Rhabditina</taxon>
        <taxon>Diplogasteromorpha</taxon>
        <taxon>Diplogasteroidea</taxon>
        <taxon>Neodiplogasteridae</taxon>
        <taxon>Pristionchus</taxon>
    </lineage>
</organism>
<keyword evidence="4" id="KW-1185">Reference proteome</keyword>
<dbReference type="CDD" id="cd00063">
    <property type="entry name" value="FN3"/>
    <property type="match status" value="1"/>
</dbReference>
<dbReference type="SUPFAM" id="SSF49265">
    <property type="entry name" value="Fibronectin type III"/>
    <property type="match status" value="1"/>
</dbReference>
<dbReference type="InterPro" id="IPR036116">
    <property type="entry name" value="FN3_sf"/>
</dbReference>
<name>A0AAV5U5P5_9BILA</name>
<accession>A0AAV5U5P5</accession>
<keyword evidence="1" id="KW-0812">Transmembrane</keyword>
<dbReference type="AlphaFoldDB" id="A0AAV5U5P5"/>
<dbReference type="EMBL" id="BTSX01000005">
    <property type="protein sequence ID" value="GMT01847.1"/>
    <property type="molecule type" value="Genomic_DNA"/>
</dbReference>